<proteinExistence type="predicted"/>
<evidence type="ECO:0000256" key="1">
    <source>
        <dbReference type="ARBA" id="ARBA00004340"/>
    </source>
</evidence>
<evidence type="ECO:0000313" key="6">
    <source>
        <dbReference type="Proteomes" id="UP000234323"/>
    </source>
</evidence>
<dbReference type="GO" id="GO:0005576">
    <property type="term" value="C:extracellular region"/>
    <property type="evidence" value="ECO:0007669"/>
    <property type="project" value="UniProtKB-SubCell"/>
</dbReference>
<keyword evidence="3" id="KW-0964">Secreted</keyword>
<dbReference type="InterPro" id="IPR045379">
    <property type="entry name" value="Crinkler_N"/>
</dbReference>
<organism evidence="5 6">
    <name type="scientific">Rhizophagus irregularis</name>
    <dbReference type="NCBI Taxonomy" id="588596"/>
    <lineage>
        <taxon>Eukaryota</taxon>
        <taxon>Fungi</taxon>
        <taxon>Fungi incertae sedis</taxon>
        <taxon>Mucoromycota</taxon>
        <taxon>Glomeromycotina</taxon>
        <taxon>Glomeromycetes</taxon>
        <taxon>Glomerales</taxon>
        <taxon>Glomeraceae</taxon>
        <taxon>Rhizophagus</taxon>
    </lineage>
</organism>
<evidence type="ECO:0000259" key="4">
    <source>
        <dbReference type="Pfam" id="PF20147"/>
    </source>
</evidence>
<accession>A0A2I1GTK3</accession>
<dbReference type="AlphaFoldDB" id="A0A2I1GTK3"/>
<name>A0A2I1GTK3_9GLOM</name>
<gene>
    <name evidence="5" type="ORF">RhiirA4_466192</name>
</gene>
<comment type="subcellular location">
    <subcellularLocation>
        <location evidence="1">Host cell</location>
    </subcellularLocation>
    <subcellularLocation>
        <location evidence="2">Secreted</location>
    </subcellularLocation>
</comment>
<reference evidence="5 6" key="1">
    <citation type="submission" date="2015-10" db="EMBL/GenBank/DDBJ databases">
        <title>Genome analyses suggest a sexual origin of heterokaryosis in a supposedly ancient asexual fungus.</title>
        <authorList>
            <person name="Ropars J."/>
            <person name="Sedzielewska K."/>
            <person name="Noel J."/>
            <person name="Charron P."/>
            <person name="Farinelli L."/>
            <person name="Marton T."/>
            <person name="Kruger M."/>
            <person name="Pelin A."/>
            <person name="Brachmann A."/>
            <person name="Corradi N."/>
        </authorList>
    </citation>
    <scope>NUCLEOTIDE SEQUENCE [LARGE SCALE GENOMIC DNA]</scope>
    <source>
        <strain evidence="5 6">A4</strain>
    </source>
</reference>
<feature type="domain" description="Crinkler effector protein N-terminal" evidence="4">
    <location>
        <begin position="56"/>
        <end position="151"/>
    </location>
</feature>
<keyword evidence="6" id="KW-1185">Reference proteome</keyword>
<evidence type="ECO:0000256" key="2">
    <source>
        <dbReference type="ARBA" id="ARBA00004613"/>
    </source>
</evidence>
<dbReference type="VEuPathDB" id="FungiDB:RhiirA1_463055"/>
<dbReference type="Proteomes" id="UP000234323">
    <property type="component" value="Unassembled WGS sequence"/>
</dbReference>
<evidence type="ECO:0000256" key="3">
    <source>
        <dbReference type="ARBA" id="ARBA00022525"/>
    </source>
</evidence>
<comment type="caution">
    <text evidence="5">The sequence shown here is derived from an EMBL/GenBank/DDBJ whole genome shotgun (WGS) entry which is preliminary data.</text>
</comment>
<dbReference type="VEuPathDB" id="FungiDB:RhiirFUN_003946"/>
<protein>
    <recommendedName>
        <fullName evidence="4">Crinkler effector protein N-terminal domain-containing protein</fullName>
    </recommendedName>
</protein>
<dbReference type="VEuPathDB" id="FungiDB:FUN_014304"/>
<dbReference type="GO" id="GO:0043657">
    <property type="term" value="C:host cell"/>
    <property type="evidence" value="ECO:0007669"/>
    <property type="project" value="UniProtKB-SubCell"/>
</dbReference>
<dbReference type="EMBL" id="LLXI01000808">
    <property type="protein sequence ID" value="PKY49980.1"/>
    <property type="molecule type" value="Genomic_DNA"/>
</dbReference>
<sequence length="756" mass="86060">MSNYSSLSRVLSPFRVQTKIEENSLPARSNVIPIRYTMAYYLVLGEAPAKRKLDFVEFDFSARVMILRHAIYDKKKNTFSSKSIDENDLILWKIDIPFDDENDKLTMLDETFDTINIEQDLEGKEMLPGNEISKYLKNLDKPTSSIHILVQPPKPATTAGPSQQSVPQVDEIFKNFLKSEHGKFLEAYLKKNDSLPLYNSPITLKTTVPRINGRPCLLLYNLPGGSNMNQPITQISSIRSAIKNAKNNLLVLLGTSGSGKTRTCYELLCEDWGLYFIGARKGNGGSGDIEAIESYLWKYNKLTDNFEDNRRHADHVVRCIVLSRLLILNECITKSPTFNPQRWLLLQAYQNIFGSRYNYTDDLFQVLSFMLTDCTQSSLEDHIDTIYKKISGSNVFPIVFDEAQSLQTVLNGKFRSRYNKEEERSLLSPIVQTLKKPTLLFSNHCVIPCGTGLGLLALDEVLASTGIAKPDLNIDRFTEFGRWRDIHHVKDYCSELIDLAEEEYELIYEHFRGRFRPIVTCLEEIIMANGFSRNWFWVSHGNNPPTISELNRNTGLGENIPYESSVNEDLLSPARVGEKSLVAYVDEPFAIVAGRNYFNDNKYLSNDILMMMSKVSDASACGTLWQKYLPEELERIFNGENDISDMPMFADASENGKLPSFCKGSPKIVKSPGIAPRVATTPYYTLDKFFDESYENSRPTFLIPDNHCGPDIIFFVKFEKVTVPVFVQIKLRYSLHTIAGALSTIRPELFYQNKNE</sequence>
<evidence type="ECO:0000313" key="5">
    <source>
        <dbReference type="EMBL" id="PKY49980.1"/>
    </source>
</evidence>
<dbReference type="Pfam" id="PF20147">
    <property type="entry name" value="Crinkler"/>
    <property type="match status" value="1"/>
</dbReference>